<dbReference type="GO" id="GO:0004252">
    <property type="term" value="F:serine-type endopeptidase activity"/>
    <property type="evidence" value="ECO:0007669"/>
    <property type="project" value="InterPro"/>
</dbReference>
<keyword evidence="1" id="KW-1015">Disulfide bond</keyword>
<dbReference type="PANTHER" id="PTHR24271:SF45">
    <property type="entry name" value="KALLIKREIN-7"/>
    <property type="match status" value="1"/>
</dbReference>
<dbReference type="AlphaFoldDB" id="A0AA40LDX4"/>
<protein>
    <recommendedName>
        <fullName evidence="2">Peptidase S1 domain-containing protein</fullName>
    </recommendedName>
</protein>
<comment type="caution">
    <text evidence="3">The sequence shown here is derived from an EMBL/GenBank/DDBJ whole genome shotgun (WGS) entry which is preliminary data.</text>
</comment>
<organism evidence="3 4">
    <name type="scientific">Cnephaeus nilssonii</name>
    <name type="common">Northern bat</name>
    <name type="synonym">Eptesicus nilssonii</name>
    <dbReference type="NCBI Taxonomy" id="3371016"/>
    <lineage>
        <taxon>Eukaryota</taxon>
        <taxon>Metazoa</taxon>
        <taxon>Chordata</taxon>
        <taxon>Craniata</taxon>
        <taxon>Vertebrata</taxon>
        <taxon>Euteleostomi</taxon>
        <taxon>Mammalia</taxon>
        <taxon>Eutheria</taxon>
        <taxon>Laurasiatheria</taxon>
        <taxon>Chiroptera</taxon>
        <taxon>Yangochiroptera</taxon>
        <taxon>Vespertilionidae</taxon>
        <taxon>Cnephaeus</taxon>
    </lineage>
</organism>
<evidence type="ECO:0000313" key="4">
    <source>
        <dbReference type="Proteomes" id="UP001177744"/>
    </source>
</evidence>
<sequence>MSLFPLARVQDCVLAGSRLEKHGVCGTSLLGDSGSPLICEGSLQGLVSSGFYPCTPPLEPVIYTRLCMYRKWISDTMKNNS</sequence>
<dbReference type="GO" id="GO:0002803">
    <property type="term" value="P:positive regulation of antibacterial peptide production"/>
    <property type="evidence" value="ECO:0007669"/>
    <property type="project" value="TreeGrafter"/>
</dbReference>
<dbReference type="PANTHER" id="PTHR24271">
    <property type="entry name" value="KALLIKREIN-RELATED"/>
    <property type="match status" value="1"/>
</dbReference>
<reference evidence="3" key="1">
    <citation type="submission" date="2023-06" db="EMBL/GenBank/DDBJ databases">
        <title>Reference genome for the Northern bat (Eptesicus nilssonii), a most northern bat species.</title>
        <authorList>
            <person name="Laine V.N."/>
            <person name="Pulliainen A.T."/>
            <person name="Lilley T.M."/>
        </authorList>
    </citation>
    <scope>NUCLEOTIDE SEQUENCE</scope>
    <source>
        <strain evidence="3">BLF_Eptnil</strain>
        <tissue evidence="3">Kidney</tissue>
    </source>
</reference>
<dbReference type="Pfam" id="PF00089">
    <property type="entry name" value="Trypsin"/>
    <property type="match status" value="1"/>
</dbReference>
<dbReference type="Proteomes" id="UP001177744">
    <property type="component" value="Unassembled WGS sequence"/>
</dbReference>
<name>A0AA40LDX4_CNENI</name>
<dbReference type="GO" id="GO:0006508">
    <property type="term" value="P:proteolysis"/>
    <property type="evidence" value="ECO:0007669"/>
    <property type="project" value="InterPro"/>
</dbReference>
<keyword evidence="4" id="KW-1185">Reference proteome</keyword>
<dbReference type="InterPro" id="IPR009003">
    <property type="entry name" value="Peptidase_S1_PA"/>
</dbReference>
<dbReference type="InterPro" id="IPR001254">
    <property type="entry name" value="Trypsin_dom"/>
</dbReference>
<accession>A0AA40LDX4</accession>
<dbReference type="InterPro" id="IPR033116">
    <property type="entry name" value="TRYPSIN_SER"/>
</dbReference>
<feature type="domain" description="Peptidase S1" evidence="2">
    <location>
        <begin position="30"/>
        <end position="73"/>
    </location>
</feature>
<dbReference type="GO" id="GO:0030141">
    <property type="term" value="C:secretory granule"/>
    <property type="evidence" value="ECO:0007669"/>
    <property type="project" value="TreeGrafter"/>
</dbReference>
<dbReference type="SUPFAM" id="SSF50494">
    <property type="entry name" value="Trypsin-like serine proteases"/>
    <property type="match status" value="1"/>
</dbReference>
<dbReference type="InterPro" id="IPR043504">
    <property type="entry name" value="Peptidase_S1_PA_chymotrypsin"/>
</dbReference>
<gene>
    <name evidence="3" type="ORF">QTO34_010079</name>
</gene>
<dbReference type="Gene3D" id="2.40.10.10">
    <property type="entry name" value="Trypsin-like serine proteases"/>
    <property type="match status" value="1"/>
</dbReference>
<evidence type="ECO:0000259" key="2">
    <source>
        <dbReference type="Pfam" id="PF00089"/>
    </source>
</evidence>
<evidence type="ECO:0000313" key="3">
    <source>
        <dbReference type="EMBL" id="KAK1329896.1"/>
    </source>
</evidence>
<dbReference type="EMBL" id="JAULJE010000021">
    <property type="protein sequence ID" value="KAK1329896.1"/>
    <property type="molecule type" value="Genomic_DNA"/>
</dbReference>
<proteinExistence type="predicted"/>
<evidence type="ECO:0000256" key="1">
    <source>
        <dbReference type="ARBA" id="ARBA00023157"/>
    </source>
</evidence>
<dbReference type="PROSITE" id="PS00135">
    <property type="entry name" value="TRYPSIN_SER"/>
    <property type="match status" value="1"/>
</dbReference>